<dbReference type="Pfam" id="PF00171">
    <property type="entry name" value="Aldedh"/>
    <property type="match status" value="1"/>
</dbReference>
<organism evidence="4 5">
    <name type="scientific">Citricoccus muralis</name>
    <dbReference type="NCBI Taxonomy" id="169134"/>
    <lineage>
        <taxon>Bacteria</taxon>
        <taxon>Bacillati</taxon>
        <taxon>Actinomycetota</taxon>
        <taxon>Actinomycetes</taxon>
        <taxon>Micrococcales</taxon>
        <taxon>Micrococcaceae</taxon>
        <taxon>Citricoccus</taxon>
    </lineage>
</organism>
<dbReference type="InterPro" id="IPR016162">
    <property type="entry name" value="Ald_DH_N"/>
</dbReference>
<evidence type="ECO:0000259" key="3">
    <source>
        <dbReference type="Pfam" id="PF00171"/>
    </source>
</evidence>
<name>A0A3D9LED6_9MICC</name>
<evidence type="ECO:0000256" key="1">
    <source>
        <dbReference type="ARBA" id="ARBA00023002"/>
    </source>
</evidence>
<protein>
    <submittedName>
        <fullName evidence="4">Acyl-CoA reductase-like NAD-dependent aldehyde dehydrogenase</fullName>
    </submittedName>
</protein>
<dbReference type="AlphaFoldDB" id="A0A3D9LED6"/>
<dbReference type="Gene3D" id="3.40.309.10">
    <property type="entry name" value="Aldehyde Dehydrogenase, Chain A, domain 2"/>
    <property type="match status" value="1"/>
</dbReference>
<evidence type="ECO:0000313" key="4">
    <source>
        <dbReference type="EMBL" id="REE04738.1"/>
    </source>
</evidence>
<dbReference type="SUPFAM" id="SSF53720">
    <property type="entry name" value="ALDH-like"/>
    <property type="match status" value="1"/>
</dbReference>
<dbReference type="OrthoDB" id="6882680at2"/>
<keyword evidence="1" id="KW-0560">Oxidoreductase</keyword>
<dbReference type="InterPro" id="IPR016161">
    <property type="entry name" value="Ald_DH/histidinol_DH"/>
</dbReference>
<comment type="caution">
    <text evidence="4">The sequence shown here is derived from an EMBL/GenBank/DDBJ whole genome shotgun (WGS) entry which is preliminary data.</text>
</comment>
<dbReference type="InterPro" id="IPR016163">
    <property type="entry name" value="Ald_DH_C"/>
</dbReference>
<reference evidence="4 5" key="1">
    <citation type="submission" date="2018-07" db="EMBL/GenBank/DDBJ databases">
        <title>Sequencing the genomes of 1000 actinobacteria strains.</title>
        <authorList>
            <person name="Klenk H.-P."/>
        </authorList>
    </citation>
    <scope>NUCLEOTIDE SEQUENCE [LARGE SCALE GENOMIC DNA]</scope>
    <source>
        <strain evidence="4 5">DSM 14442</strain>
    </source>
</reference>
<dbReference type="InterPro" id="IPR016160">
    <property type="entry name" value="Ald_DH_CS_CYS"/>
</dbReference>
<dbReference type="GO" id="GO:0016620">
    <property type="term" value="F:oxidoreductase activity, acting on the aldehyde or oxo group of donors, NAD or NADP as acceptor"/>
    <property type="evidence" value="ECO:0007669"/>
    <property type="project" value="InterPro"/>
</dbReference>
<feature type="domain" description="Aldehyde dehydrogenase" evidence="3">
    <location>
        <begin position="32"/>
        <end position="487"/>
    </location>
</feature>
<dbReference type="Gene3D" id="3.40.605.10">
    <property type="entry name" value="Aldehyde Dehydrogenase, Chain A, domain 1"/>
    <property type="match status" value="1"/>
</dbReference>
<sequence>MTDTTTSPSPGSIEDHDRPNTPLYYGGREHQGESKLTIVNPAKPSEVVGQAAAASREQALAAVAAAQDAFPAWATLSGAERGKALTEAAAAIMEGSEQEAAILSSENGKVVGESTFDLMGLAQRFELAIGLAEEVDAVETLPGPPTEVRISHQPMGVVTIIVPFNWPIAILGASLPYALMAGNTVVVKPPPSCPLATTRAVQRVAERLPAGVLNVVTGEDAEIGEALVSNQDVAKVCFTGSVGGGKRIMTMAAQTLTNVTLELGGNDGVLILEDAEFTEQNMDLLFMGIFGTTGQVCMNAKRIYVHSSKRDELVAELTQRLEQVKLGPATDSSTTMGPFHQKAQLEFVQALVQEAKDSGAEVREFGDLPGGEWAEGHFMRPSLVLDPDPALRVVTEEQFGPTIPILTFEDLEDGIRMVNDTQYGLCNSVWTSDEQTAIEVGSRLQAGYVFHNTHGPALLDQRAPFGGIKQSGIGREMGTIGLRNFQEPHALGLLKAGPSSGEADSTPVG</sequence>
<dbReference type="RefSeq" id="WP_115932614.1">
    <property type="nucleotide sequence ID" value="NZ_QREH01000001.1"/>
</dbReference>
<evidence type="ECO:0000313" key="5">
    <source>
        <dbReference type="Proteomes" id="UP000256727"/>
    </source>
</evidence>
<accession>A0A3D9LED6</accession>
<dbReference type="Proteomes" id="UP000256727">
    <property type="component" value="Unassembled WGS sequence"/>
</dbReference>
<dbReference type="InterPro" id="IPR015590">
    <property type="entry name" value="Aldehyde_DH_dom"/>
</dbReference>
<dbReference type="PROSITE" id="PS00070">
    <property type="entry name" value="ALDEHYDE_DEHYDR_CYS"/>
    <property type="match status" value="1"/>
</dbReference>
<feature type="region of interest" description="Disordered" evidence="2">
    <location>
        <begin position="1"/>
        <end position="34"/>
    </location>
</feature>
<keyword evidence="5" id="KW-1185">Reference proteome</keyword>
<gene>
    <name evidence="4" type="ORF">C8E99_2588</name>
</gene>
<proteinExistence type="predicted"/>
<dbReference type="PANTHER" id="PTHR11699">
    <property type="entry name" value="ALDEHYDE DEHYDROGENASE-RELATED"/>
    <property type="match status" value="1"/>
</dbReference>
<evidence type="ECO:0000256" key="2">
    <source>
        <dbReference type="SAM" id="MobiDB-lite"/>
    </source>
</evidence>
<feature type="compositionally biased region" description="Polar residues" evidence="2">
    <location>
        <begin position="1"/>
        <end position="10"/>
    </location>
</feature>
<dbReference type="EMBL" id="QREH01000001">
    <property type="protein sequence ID" value="REE04738.1"/>
    <property type="molecule type" value="Genomic_DNA"/>
</dbReference>